<keyword evidence="1" id="KW-0812">Transmembrane</keyword>
<proteinExistence type="predicted"/>
<dbReference type="AlphaFoldDB" id="A0A1I7Z2V9"/>
<feature type="transmembrane region" description="Helical" evidence="1">
    <location>
        <begin position="40"/>
        <end position="64"/>
    </location>
</feature>
<sequence length="122" mass="13712">MNRCHQVDKAQGETNQGVASSFFVEGTVNFGTRNSVTGQVLIIVGLFISAVFDIFFALMFFRYYRHLRQTQNHRATPVFSTVCRQQSAEPMCQPGLQEVTASPMDYSFPPSYPHIGRAKNDA</sequence>
<evidence type="ECO:0000313" key="3">
    <source>
        <dbReference type="WBParaSite" id="L893_g22221.t1"/>
    </source>
</evidence>
<evidence type="ECO:0000256" key="1">
    <source>
        <dbReference type="SAM" id="Phobius"/>
    </source>
</evidence>
<protein>
    <submittedName>
        <fullName evidence="3">Uncharacterized protein</fullName>
    </submittedName>
</protein>
<accession>A0A1I7Z2V9</accession>
<reference evidence="3" key="1">
    <citation type="submission" date="2016-11" db="UniProtKB">
        <authorList>
            <consortium name="WormBaseParasite"/>
        </authorList>
    </citation>
    <scope>IDENTIFICATION</scope>
</reference>
<keyword evidence="1" id="KW-0472">Membrane</keyword>
<name>A0A1I7Z2V9_9BILA</name>
<evidence type="ECO:0000313" key="2">
    <source>
        <dbReference type="Proteomes" id="UP000095287"/>
    </source>
</evidence>
<dbReference type="WBParaSite" id="L893_g22221.t1">
    <property type="protein sequence ID" value="L893_g22221.t1"/>
    <property type="gene ID" value="L893_g22221"/>
</dbReference>
<keyword evidence="1" id="KW-1133">Transmembrane helix</keyword>
<dbReference type="Proteomes" id="UP000095287">
    <property type="component" value="Unplaced"/>
</dbReference>
<keyword evidence="2" id="KW-1185">Reference proteome</keyword>
<organism evidence="2 3">
    <name type="scientific">Steinernema glaseri</name>
    <dbReference type="NCBI Taxonomy" id="37863"/>
    <lineage>
        <taxon>Eukaryota</taxon>
        <taxon>Metazoa</taxon>
        <taxon>Ecdysozoa</taxon>
        <taxon>Nematoda</taxon>
        <taxon>Chromadorea</taxon>
        <taxon>Rhabditida</taxon>
        <taxon>Tylenchina</taxon>
        <taxon>Panagrolaimomorpha</taxon>
        <taxon>Strongyloidoidea</taxon>
        <taxon>Steinernematidae</taxon>
        <taxon>Steinernema</taxon>
    </lineage>
</organism>